<dbReference type="Proteomes" id="UP000681967">
    <property type="component" value="Unassembled WGS sequence"/>
</dbReference>
<dbReference type="EMBL" id="CAJOBH010079498">
    <property type="protein sequence ID" value="CAF4510269.1"/>
    <property type="molecule type" value="Genomic_DNA"/>
</dbReference>
<gene>
    <name evidence="2" type="ORF">BYL167_LOCUS36435</name>
</gene>
<evidence type="ECO:0000313" key="3">
    <source>
        <dbReference type="Proteomes" id="UP000681967"/>
    </source>
</evidence>
<protein>
    <submittedName>
        <fullName evidence="2">Uncharacterized protein</fullName>
    </submittedName>
</protein>
<name>A0A8S2XRT5_9BILA</name>
<sequence length="338" mass="39456">MRSIQTRFPHPKSRSWTRLHPNGKSEARIDHILINGKWLNSIRNVRAYNIVELNSDHRIVSAKLSVSLRAPKQNKSKRIKFDWNKLKTNSVLQAQFNIELQNRYEILRNVNTDHGIQTKYDNFITSIQDTTVKLIGKTTRKKRKNWASTTTIDLLEKRNSAKSKFKQQPSRENKKHWHILKNQLDESYNNDKINFLEDKLEQLKQAMVSNHLRTTWSLTDEISEKRTSYSTSKIKRKCAIPPAPEDLPINQGSITINEMEQAIKQSKDGKSSGIDYSITPEVLKYDDRWIMNQLCNICNEIYNNQQTPKQFNTNIIIPIPKKATKRLQRTTEALVSCQ</sequence>
<proteinExistence type="predicted"/>
<accession>A0A8S2XRT5</accession>
<dbReference type="AlphaFoldDB" id="A0A8S2XRT5"/>
<dbReference type="SUPFAM" id="SSF56219">
    <property type="entry name" value="DNase I-like"/>
    <property type="match status" value="1"/>
</dbReference>
<organism evidence="2 3">
    <name type="scientific">Rotaria magnacalcarata</name>
    <dbReference type="NCBI Taxonomy" id="392030"/>
    <lineage>
        <taxon>Eukaryota</taxon>
        <taxon>Metazoa</taxon>
        <taxon>Spiralia</taxon>
        <taxon>Gnathifera</taxon>
        <taxon>Rotifera</taxon>
        <taxon>Eurotatoria</taxon>
        <taxon>Bdelloidea</taxon>
        <taxon>Philodinida</taxon>
        <taxon>Philodinidae</taxon>
        <taxon>Rotaria</taxon>
    </lineage>
</organism>
<dbReference type="PANTHER" id="PTHR19446">
    <property type="entry name" value="REVERSE TRANSCRIPTASES"/>
    <property type="match status" value="1"/>
</dbReference>
<evidence type="ECO:0000256" key="1">
    <source>
        <dbReference type="SAM" id="MobiDB-lite"/>
    </source>
</evidence>
<comment type="caution">
    <text evidence="2">The sequence shown here is derived from an EMBL/GenBank/DDBJ whole genome shotgun (WGS) entry which is preliminary data.</text>
</comment>
<feature type="region of interest" description="Disordered" evidence="1">
    <location>
        <begin position="1"/>
        <end position="21"/>
    </location>
</feature>
<dbReference type="InterPro" id="IPR036691">
    <property type="entry name" value="Endo/exonu/phosph_ase_sf"/>
</dbReference>
<dbReference type="Gene3D" id="3.60.10.10">
    <property type="entry name" value="Endonuclease/exonuclease/phosphatase"/>
    <property type="match status" value="1"/>
</dbReference>
<evidence type="ECO:0000313" key="2">
    <source>
        <dbReference type="EMBL" id="CAF4510269.1"/>
    </source>
</evidence>
<reference evidence="2" key="1">
    <citation type="submission" date="2021-02" db="EMBL/GenBank/DDBJ databases">
        <authorList>
            <person name="Nowell W R."/>
        </authorList>
    </citation>
    <scope>NUCLEOTIDE SEQUENCE</scope>
</reference>